<dbReference type="InterPro" id="IPR036680">
    <property type="entry name" value="SPOR-like_sf"/>
</dbReference>
<organism evidence="3 4">
    <name type="scientific">Acinetobacter schindleri</name>
    <dbReference type="NCBI Taxonomy" id="108981"/>
    <lineage>
        <taxon>Bacteria</taxon>
        <taxon>Pseudomonadati</taxon>
        <taxon>Pseudomonadota</taxon>
        <taxon>Gammaproteobacteria</taxon>
        <taxon>Moraxellales</taxon>
        <taxon>Moraxellaceae</taxon>
        <taxon>Acinetobacter</taxon>
    </lineage>
</organism>
<proteinExistence type="predicted"/>
<dbReference type="GO" id="GO:0042834">
    <property type="term" value="F:peptidoglycan binding"/>
    <property type="evidence" value="ECO:0007669"/>
    <property type="project" value="InterPro"/>
</dbReference>
<evidence type="ECO:0000256" key="1">
    <source>
        <dbReference type="SAM" id="MobiDB-lite"/>
    </source>
</evidence>
<dbReference type="RefSeq" id="WP_163170795.1">
    <property type="nucleotide sequence ID" value="NZ_CP044463.1"/>
</dbReference>
<feature type="transmembrane region" description="Helical" evidence="2">
    <location>
        <begin position="14"/>
        <end position="33"/>
    </location>
</feature>
<accession>A0AAE6WTC7</accession>
<keyword evidence="2" id="KW-1133">Transmembrane helix</keyword>
<feature type="compositionally biased region" description="Polar residues" evidence="1">
    <location>
        <begin position="252"/>
        <end position="268"/>
    </location>
</feature>
<evidence type="ECO:0000313" key="3">
    <source>
        <dbReference type="EMBL" id="QIC66173.1"/>
    </source>
</evidence>
<reference evidence="3 4" key="1">
    <citation type="submission" date="2019-09" db="EMBL/GenBank/DDBJ databases">
        <title>Non-baumannii Acinetobacter spp. carrying blaNDM-1 isolated in China.</title>
        <authorList>
            <person name="Cui C."/>
            <person name="Chen C."/>
            <person name="Sun J."/>
            <person name="Liu Y."/>
        </authorList>
    </citation>
    <scope>NUCLEOTIDE SEQUENCE [LARGE SCALE GENOMIC DNA]</scope>
    <source>
        <strain evidence="3 4">HZE23-1</strain>
    </source>
</reference>
<evidence type="ECO:0000313" key="4">
    <source>
        <dbReference type="Proteomes" id="UP000503505"/>
    </source>
</evidence>
<keyword evidence="2" id="KW-0472">Membrane</keyword>
<feature type="compositionally biased region" description="Low complexity" evidence="1">
    <location>
        <begin position="221"/>
        <end position="236"/>
    </location>
</feature>
<dbReference type="EMBL" id="CP044463">
    <property type="protein sequence ID" value="QIC66173.1"/>
    <property type="molecule type" value="Genomic_DNA"/>
</dbReference>
<dbReference type="Proteomes" id="UP000503505">
    <property type="component" value="Chromosome"/>
</dbReference>
<dbReference type="AlphaFoldDB" id="A0AAE6WTC7"/>
<gene>
    <name evidence="3" type="ORF">FSC10_01760</name>
</gene>
<sequence>MTALHTPWQKIQHYFWLVTAVGCLFVALIFWAITDKDQVTPVEKKPETEVELLIQPEKVASMTHLGALNEEVHPLDMTTRTIVNANHEAEFRGTKYVTQFKNQYAIELFRVSDEIIIKNFLRKQIDRNKFIYLRLSGENMPEQYVLLYGSYKSANQAKQALDHLNMDLPKSVKPAVQQIQDYQPYVNNLGSDELTSNQKLYQVRLKNVPLPKIEETVVPKPQSQPSSNTPSTTSTTIVRRDPSGNVVDVQKSESTVPSTPRAQPNGQQRAEEQEISDPFN</sequence>
<protein>
    <recommendedName>
        <fullName evidence="5">SPOR domain-containing protein</fullName>
    </recommendedName>
</protein>
<name>A0AAE6WTC7_9GAMM</name>
<evidence type="ECO:0000256" key="2">
    <source>
        <dbReference type="SAM" id="Phobius"/>
    </source>
</evidence>
<evidence type="ECO:0008006" key="5">
    <source>
        <dbReference type="Google" id="ProtNLM"/>
    </source>
</evidence>
<dbReference type="Gene3D" id="3.30.70.1070">
    <property type="entry name" value="Sporulation related repeat"/>
    <property type="match status" value="1"/>
</dbReference>
<keyword evidence="2" id="KW-0812">Transmembrane</keyword>
<feature type="region of interest" description="Disordered" evidence="1">
    <location>
        <begin position="216"/>
        <end position="280"/>
    </location>
</feature>